<feature type="transmembrane region" description="Helical" evidence="2">
    <location>
        <begin position="63"/>
        <end position="81"/>
    </location>
</feature>
<keyword evidence="2" id="KW-1133">Transmembrane helix</keyword>
<proteinExistence type="predicted"/>
<evidence type="ECO:0000256" key="1">
    <source>
        <dbReference type="SAM" id="MobiDB-lite"/>
    </source>
</evidence>
<organism evidence="3 4">
    <name type="scientific">Caerostris extrusa</name>
    <name type="common">Bark spider</name>
    <name type="synonym">Caerostris bankana</name>
    <dbReference type="NCBI Taxonomy" id="172846"/>
    <lineage>
        <taxon>Eukaryota</taxon>
        <taxon>Metazoa</taxon>
        <taxon>Ecdysozoa</taxon>
        <taxon>Arthropoda</taxon>
        <taxon>Chelicerata</taxon>
        <taxon>Arachnida</taxon>
        <taxon>Araneae</taxon>
        <taxon>Araneomorphae</taxon>
        <taxon>Entelegynae</taxon>
        <taxon>Araneoidea</taxon>
        <taxon>Araneidae</taxon>
        <taxon>Caerostris</taxon>
    </lineage>
</organism>
<keyword evidence="4" id="KW-1185">Reference proteome</keyword>
<evidence type="ECO:0000313" key="4">
    <source>
        <dbReference type="Proteomes" id="UP001054945"/>
    </source>
</evidence>
<evidence type="ECO:0000256" key="2">
    <source>
        <dbReference type="SAM" id="Phobius"/>
    </source>
</evidence>
<keyword evidence="2" id="KW-0472">Membrane</keyword>
<evidence type="ECO:0000313" key="3">
    <source>
        <dbReference type="EMBL" id="GIX81163.1"/>
    </source>
</evidence>
<reference evidence="3 4" key="1">
    <citation type="submission" date="2021-06" db="EMBL/GenBank/DDBJ databases">
        <title>Caerostris extrusa draft genome.</title>
        <authorList>
            <person name="Kono N."/>
            <person name="Arakawa K."/>
        </authorList>
    </citation>
    <scope>NUCLEOTIDE SEQUENCE [LARGE SCALE GENOMIC DNA]</scope>
</reference>
<dbReference type="Proteomes" id="UP001054945">
    <property type="component" value="Unassembled WGS sequence"/>
</dbReference>
<protein>
    <submittedName>
        <fullName evidence="3">Uncharacterized protein</fullName>
    </submittedName>
</protein>
<dbReference type="AlphaFoldDB" id="A0AAV4N901"/>
<feature type="region of interest" description="Disordered" evidence="1">
    <location>
        <begin position="84"/>
        <end position="107"/>
    </location>
</feature>
<accession>A0AAV4N901</accession>
<name>A0AAV4N901_CAEEX</name>
<gene>
    <name evidence="3" type="ORF">CEXT_298651</name>
</gene>
<sequence>MHLKNSTVKRILKDGENLIKTLPKTLDHSKNQHLLLRKVSAKTTFSARGANSRATYIRLFHRFIKLFLIIFCVIFPTLLIGHQQRRRVDRPNPTPRPPPSERGEMLRRPGYDPILAWV</sequence>
<comment type="caution">
    <text evidence="3">The sequence shown here is derived from an EMBL/GenBank/DDBJ whole genome shotgun (WGS) entry which is preliminary data.</text>
</comment>
<dbReference type="EMBL" id="BPLR01003102">
    <property type="protein sequence ID" value="GIX81163.1"/>
    <property type="molecule type" value="Genomic_DNA"/>
</dbReference>
<keyword evidence="2" id="KW-0812">Transmembrane</keyword>